<evidence type="ECO:0000313" key="6">
    <source>
        <dbReference type="Proteomes" id="UP000241462"/>
    </source>
</evidence>
<dbReference type="Pfam" id="PF10447">
    <property type="entry name" value="EXOSC1"/>
    <property type="match status" value="2"/>
</dbReference>
<keyword evidence="3" id="KW-0271">Exosome</keyword>
<dbReference type="PANTHER" id="PTHR12686">
    <property type="entry name" value="3'-5' EXORIBONUCLEASE CSL4-RELATED"/>
    <property type="match status" value="1"/>
</dbReference>
<dbReference type="CDD" id="cd05791">
    <property type="entry name" value="S1_CSL4"/>
    <property type="match status" value="1"/>
</dbReference>
<dbReference type="Gene3D" id="2.40.50.140">
    <property type="entry name" value="Nucleic acid-binding proteins"/>
    <property type="match status" value="1"/>
</dbReference>
<evidence type="ECO:0000256" key="3">
    <source>
        <dbReference type="ARBA" id="ARBA00022835"/>
    </source>
</evidence>
<dbReference type="FunFam" id="2.40.50.140:FF:000164">
    <property type="entry name" value="Exosome complex component CSL4"/>
    <property type="match status" value="1"/>
</dbReference>
<dbReference type="SUPFAM" id="SSF110324">
    <property type="entry name" value="Ribosomal L27 protein-like"/>
    <property type="match status" value="1"/>
</dbReference>
<dbReference type="SUPFAM" id="SSF50249">
    <property type="entry name" value="Nucleic acid-binding proteins"/>
    <property type="match status" value="1"/>
</dbReference>
<dbReference type="InterPro" id="IPR003029">
    <property type="entry name" value="S1_domain"/>
</dbReference>
<dbReference type="OrthoDB" id="440760at2759"/>
<dbReference type="GO" id="GO:0003723">
    <property type="term" value="F:RNA binding"/>
    <property type="evidence" value="ECO:0007669"/>
    <property type="project" value="InterPro"/>
</dbReference>
<dbReference type="GO" id="GO:0005730">
    <property type="term" value="C:nucleolus"/>
    <property type="evidence" value="ECO:0007669"/>
    <property type="project" value="UniProtKB-SubCell"/>
</dbReference>
<dbReference type="PANTHER" id="PTHR12686:SF8">
    <property type="entry name" value="EXOSOME COMPLEX COMPONENT CSL4"/>
    <property type="match status" value="1"/>
</dbReference>
<dbReference type="STRING" id="2025994.A0A2T2ZZM0"/>
<protein>
    <recommendedName>
        <fullName evidence="4">S1 motif domain-containing protein</fullName>
    </recommendedName>
</protein>
<name>A0A2T2ZZM0_9PEZI</name>
<dbReference type="Gene3D" id="2.40.50.100">
    <property type="match status" value="1"/>
</dbReference>
<evidence type="ECO:0000313" key="5">
    <source>
        <dbReference type="EMBL" id="PSR80129.1"/>
    </source>
</evidence>
<evidence type="ECO:0000256" key="2">
    <source>
        <dbReference type="ARBA" id="ARBA00022490"/>
    </source>
</evidence>
<evidence type="ECO:0000259" key="4">
    <source>
        <dbReference type="SMART" id="SM00316"/>
    </source>
</evidence>
<dbReference type="FunCoup" id="A0A2T2ZZM0">
    <property type="interactions" value="302"/>
</dbReference>
<dbReference type="InterPro" id="IPR025721">
    <property type="entry name" value="Exosome_cplx_N_dom"/>
</dbReference>
<gene>
    <name evidence="5" type="ORF">BD289DRAFT_374557</name>
</gene>
<dbReference type="InParanoid" id="A0A2T2ZZM0"/>
<dbReference type="Proteomes" id="UP000241462">
    <property type="component" value="Unassembled WGS sequence"/>
</dbReference>
<dbReference type="GO" id="GO:0006396">
    <property type="term" value="P:RNA processing"/>
    <property type="evidence" value="ECO:0007669"/>
    <property type="project" value="InterPro"/>
</dbReference>
<dbReference type="SMART" id="SM00316">
    <property type="entry name" value="S1"/>
    <property type="match status" value="1"/>
</dbReference>
<dbReference type="Pfam" id="PF14382">
    <property type="entry name" value="ECR1_N"/>
    <property type="match status" value="1"/>
</dbReference>
<feature type="domain" description="S1 motif" evidence="4">
    <location>
        <begin position="117"/>
        <end position="197"/>
    </location>
</feature>
<sequence length="239" mass="25405">MASAPSMALPGQLLGPATQYRPGPGVHLHEANLYSSLLGAVTIAQPDSTAQGSAAGAAPAAAAAARTGPAKRLTKITASLHTNSKTGASPSNEQLPIISVRRQAVGRNKRQREVLPQVGNVVLCRVTRITPRQAVVAILVCGETVLEAEWQGVIRVQDVRATEKDRVKIYESFRPGDIVRASVISLGDQANYYLSTASNEFGVIMAVSEAGNAMYPVSWKEYKDPESGLTEARKVAKPY</sequence>
<dbReference type="AlphaFoldDB" id="A0A2T2ZZM0"/>
<dbReference type="GO" id="GO:0005737">
    <property type="term" value="C:cytoplasm"/>
    <property type="evidence" value="ECO:0007669"/>
    <property type="project" value="TreeGrafter"/>
</dbReference>
<proteinExistence type="predicted"/>
<accession>A0A2T2ZZM0</accession>
<dbReference type="InterPro" id="IPR012340">
    <property type="entry name" value="NA-bd_OB-fold"/>
</dbReference>
<dbReference type="EMBL" id="KZ678542">
    <property type="protein sequence ID" value="PSR80129.1"/>
    <property type="molecule type" value="Genomic_DNA"/>
</dbReference>
<dbReference type="InterPro" id="IPR039771">
    <property type="entry name" value="Csl4"/>
</dbReference>
<keyword evidence="2" id="KW-0963">Cytoplasm</keyword>
<reference evidence="5 6" key="1">
    <citation type="journal article" date="2018" name="Mycol. Prog.">
        <title>Coniella lustricola, a new species from submerged detritus.</title>
        <authorList>
            <person name="Raudabaugh D.B."/>
            <person name="Iturriaga T."/>
            <person name="Carver A."/>
            <person name="Mondo S."/>
            <person name="Pangilinan J."/>
            <person name="Lipzen A."/>
            <person name="He G."/>
            <person name="Amirebrahimi M."/>
            <person name="Grigoriev I.V."/>
            <person name="Miller A.N."/>
        </authorList>
    </citation>
    <scope>NUCLEOTIDE SEQUENCE [LARGE SCALE GENOMIC DNA]</scope>
    <source>
        <strain evidence="5 6">B22-T-1</strain>
    </source>
</reference>
<dbReference type="InterPro" id="IPR019495">
    <property type="entry name" value="EXOSC1_C"/>
</dbReference>
<keyword evidence="6" id="KW-1185">Reference proteome</keyword>
<evidence type="ECO:0000256" key="1">
    <source>
        <dbReference type="ARBA" id="ARBA00004604"/>
    </source>
</evidence>
<comment type="subcellular location">
    <subcellularLocation>
        <location evidence="1">Nucleus</location>
        <location evidence="1">Nucleolus</location>
    </subcellularLocation>
</comment>
<organism evidence="5 6">
    <name type="scientific">Coniella lustricola</name>
    <dbReference type="NCBI Taxonomy" id="2025994"/>
    <lineage>
        <taxon>Eukaryota</taxon>
        <taxon>Fungi</taxon>
        <taxon>Dikarya</taxon>
        <taxon>Ascomycota</taxon>
        <taxon>Pezizomycotina</taxon>
        <taxon>Sordariomycetes</taxon>
        <taxon>Sordariomycetidae</taxon>
        <taxon>Diaporthales</taxon>
        <taxon>Schizoparmaceae</taxon>
        <taxon>Coniella</taxon>
    </lineage>
</organism>
<dbReference type="GO" id="GO:0000176">
    <property type="term" value="C:nuclear exosome (RNase complex)"/>
    <property type="evidence" value="ECO:0007669"/>
    <property type="project" value="TreeGrafter"/>
</dbReference>